<gene>
    <name evidence="1" type="ORF">cpL1_0645</name>
</gene>
<evidence type="ECO:0000313" key="1">
    <source>
        <dbReference type="EMBL" id="KTF28610.1"/>
    </source>
</evidence>
<dbReference type="AlphaFoldDB" id="A0AA40PPT2"/>
<proteinExistence type="predicted"/>
<sequence length="463" mass="50004">MSHPVGGRENFSFVLEERHLSSLQTLQNVVQAVFGANRGDTFTTGGNHSFDAEALQRVLNLVRQNVDGVGGGGGVARSVVSSRVAQEEDIDRVDCIFCNSSGCVVGGKVALEGISSLTNLALAIAYVISSVSTLEFWGSVVAAIFSTAHIGCVAVASGAFRCCGAFCARKARSLCMGNCGSSVCGCPQGVHGCGSLGRSFCSWWELCCGLQNSSQEFKKSMQKVQDRYGLPLFCLALSSLGVEPEKVLSGEKKVLSSEVELACLEVAKSFLNTLVVQTPDSWCSAAAAYEAFIDDPVWKECIISAIACPEGEVNERTLFENVRILVPLGDGSEVCNTFDVRALVVALLYLPVFSHKDSSEKTIGALQVAYIVQLVAKMLYLATGEGQRHIWLHMDQLLSLVSIALANYDYSIVPHTGDPERSHICRTVKFQLLIENALQQRLAYYRNKALRARCVLQDNSEIS</sequence>
<comment type="caution">
    <text evidence="1">The sequence shown here is derived from an EMBL/GenBank/DDBJ whole genome shotgun (WGS) entry which is preliminary data.</text>
</comment>
<reference evidence="1 2" key="1">
    <citation type="submission" date="2015-06" db="EMBL/GenBank/DDBJ databases">
        <title>More than comparative genomics: Whole genome sequencing reveals elusive C. pecorum plasmid and re-evaluates genetic differences and phylogenetic relationships between C. pecorum from pig, cattle, sheep and koala hosts.</title>
        <authorList>
            <person name="Jelocnik M."/>
            <person name="Bachmann N.L."/>
            <person name="Kaltenboeck B."/>
            <person name="Waugh C."/>
            <person name="Woolford L."/>
            <person name="Speight N."/>
            <person name="Gillett A."/>
            <person name="Higgins D."/>
            <person name="Flanagan C."/>
            <person name="Myers G."/>
            <person name="Timms P."/>
            <person name="Polkinghorne A."/>
        </authorList>
    </citation>
    <scope>NUCLEOTIDE SEQUENCE [LARGE SCALE GENOMIC DNA]</scope>
    <source>
        <strain evidence="1 2">L1</strain>
    </source>
</reference>
<evidence type="ECO:0000313" key="2">
    <source>
        <dbReference type="Proteomes" id="UP000054301"/>
    </source>
</evidence>
<dbReference type="EMBL" id="LFRH01000003">
    <property type="protein sequence ID" value="KTF28610.1"/>
    <property type="molecule type" value="Genomic_DNA"/>
</dbReference>
<name>A0AA40PPT2_9CHLA</name>
<accession>A0AA40PPT2</accession>
<dbReference type="Proteomes" id="UP000054301">
    <property type="component" value="Unassembled WGS sequence"/>
</dbReference>
<dbReference type="RefSeq" id="WP_058787588.1">
    <property type="nucleotide sequence ID" value="NZ_LFRH01000003.1"/>
</dbReference>
<organism evidence="1 2">
    <name type="scientific">Chlamydia pecorum</name>
    <dbReference type="NCBI Taxonomy" id="85991"/>
    <lineage>
        <taxon>Bacteria</taxon>
        <taxon>Pseudomonadati</taxon>
        <taxon>Chlamydiota</taxon>
        <taxon>Chlamydiia</taxon>
        <taxon>Chlamydiales</taxon>
        <taxon>Chlamydiaceae</taxon>
        <taxon>Chlamydia/Chlamydophila group</taxon>
        <taxon>Chlamydia</taxon>
    </lineage>
</organism>
<protein>
    <submittedName>
        <fullName evidence="1">Uncharacterized protein</fullName>
    </submittedName>
</protein>